<dbReference type="RefSeq" id="YP_009832753.1">
    <property type="nucleotide sequence ID" value="NC_048656.1"/>
</dbReference>
<evidence type="ECO:0000313" key="1">
    <source>
        <dbReference type="EMBL" id="ARB12750.1"/>
    </source>
</evidence>
<dbReference type="GeneID" id="55632739"/>
<sequence length="59" mass="7080">MQVEDFTDLSKVSMEKLLKLRDVARDYYDDMQQAEVEAWNRLSDIEKELEERKNAQKTV</sequence>
<organism evidence="1 2">
    <name type="scientific">Klebsiella phage vB_KpnM_BIS47</name>
    <dbReference type="NCBI Taxonomy" id="1907784"/>
    <lineage>
        <taxon>Viruses</taxon>
        <taxon>Duplodnaviria</taxon>
        <taxon>Heunggongvirae</taxon>
        <taxon>Uroviricota</taxon>
        <taxon>Caudoviricetes</taxon>
        <taxon>Vequintavirinae</taxon>
        <taxon>Mydovirus</taxon>
        <taxon>Mydovirus BIS47</taxon>
    </lineage>
</organism>
<dbReference type="EMBL" id="KY652726">
    <property type="protein sequence ID" value="ARB12750.1"/>
    <property type="molecule type" value="Genomic_DNA"/>
</dbReference>
<reference evidence="1 2" key="1">
    <citation type="submission" date="2017-02" db="EMBL/GenBank/DDBJ databases">
        <title>Genome sequencing and assembly of Klebsiella pneumoniae phages.</title>
        <authorList>
            <person name="Labudda L."/>
            <person name="Strapagiel D."/>
            <person name="Karczewska-Golec J."/>
            <person name="Golec P."/>
        </authorList>
    </citation>
    <scope>NUCLEOTIDE SEQUENCE [LARGE SCALE GENOMIC DNA]</scope>
</reference>
<name>A0A1V0E798_9CAUD</name>
<gene>
    <name evidence="1" type="ORF">BIS47_246</name>
</gene>
<dbReference type="KEGG" id="vg:55632739"/>
<dbReference type="Proteomes" id="UP000221691">
    <property type="component" value="Segment"/>
</dbReference>
<keyword evidence="2" id="KW-1185">Reference proteome</keyword>
<proteinExistence type="predicted"/>
<accession>A0A1V0E798</accession>
<evidence type="ECO:0000313" key="2">
    <source>
        <dbReference type="Proteomes" id="UP000221691"/>
    </source>
</evidence>
<protein>
    <submittedName>
        <fullName evidence="1">Uncharacterized protein</fullName>
    </submittedName>
</protein>